<organism evidence="2 3">
    <name type="scientific">Leptomonas seymouri</name>
    <dbReference type="NCBI Taxonomy" id="5684"/>
    <lineage>
        <taxon>Eukaryota</taxon>
        <taxon>Discoba</taxon>
        <taxon>Euglenozoa</taxon>
        <taxon>Kinetoplastea</taxon>
        <taxon>Metakinetoplastina</taxon>
        <taxon>Trypanosomatida</taxon>
        <taxon>Trypanosomatidae</taxon>
        <taxon>Leishmaniinae</taxon>
        <taxon>Leptomonas</taxon>
    </lineage>
</organism>
<reference evidence="2 3" key="1">
    <citation type="journal article" date="2015" name="PLoS Pathog.">
        <title>Leptomonas seymouri: Adaptations to the Dixenous Life Cycle Analyzed by Genome Sequencing, Transcriptome Profiling and Co-infection with Leishmania donovani.</title>
        <authorList>
            <person name="Kraeva N."/>
            <person name="Butenko A."/>
            <person name="Hlavacova J."/>
            <person name="Kostygov A."/>
            <person name="Myskova J."/>
            <person name="Grybchuk D."/>
            <person name="Lestinova T."/>
            <person name="Votypka J."/>
            <person name="Volf P."/>
            <person name="Opperdoes F."/>
            <person name="Flegontov P."/>
            <person name="Lukes J."/>
            <person name="Yurchenko V."/>
        </authorList>
    </citation>
    <scope>NUCLEOTIDE SEQUENCE [LARGE SCALE GENOMIC DNA]</scope>
    <source>
        <strain evidence="2 3">ATCC 30220</strain>
    </source>
</reference>
<dbReference type="Proteomes" id="UP000038009">
    <property type="component" value="Unassembled WGS sequence"/>
</dbReference>
<gene>
    <name evidence="2" type="ORF">ABL78_4331</name>
</gene>
<evidence type="ECO:0000256" key="1">
    <source>
        <dbReference type="SAM" id="MobiDB-lite"/>
    </source>
</evidence>
<accession>A0A0N1I516</accession>
<dbReference type="OMA" id="MHESASN"/>
<feature type="compositionally biased region" description="Low complexity" evidence="1">
    <location>
        <begin position="389"/>
        <end position="401"/>
    </location>
</feature>
<feature type="compositionally biased region" description="Polar residues" evidence="1">
    <location>
        <begin position="33"/>
        <end position="50"/>
    </location>
</feature>
<feature type="region of interest" description="Disordered" evidence="1">
    <location>
        <begin position="443"/>
        <end position="510"/>
    </location>
</feature>
<feature type="compositionally biased region" description="Basic and acidic residues" evidence="1">
    <location>
        <begin position="469"/>
        <end position="479"/>
    </location>
</feature>
<sequence length="559" mass="56945">MDSGDAALYRGNAAHPSSPIEFSTDMTHARPYLSSSGYSPNVSAARQTASPRPVPPPPIATEVLPEEEELDQFDIVLQQDAAANNSQFAGTHSPSGATPPLINSATGSILHIAAGAPNGVSSSNSLSSPSVLLQSASKLMPSVAGVCQASALTQDREQCARLIHQMTSVLRGDIGLHGQTINSNSGSSTNAANRSAAAGVVASPGGDPRATSSPATLAAAAASAASTHNFEEELSLLTDIILEANLAHNPQWTVNLQRGSSVNGYVSPLRATRGSPRSGGVGQSLAGVQAAAAGVGVSHGLSSATTATVAAARSHSRTSPAGSGAYLSMSQISPTAANNNNDGRSTIDTEVSDSLCRLSYMGGGGGSHHHLYMVERDVRPMNPCQGVTAGAASGNGSGSASRQTNPAAPFSQPLPSSAASWSSLMYGSANVGHLDRAAIANLTSQQSSRRANGSAVRSTSATVKHPRAVKPDPRDDLAKVGRIRGPRSRTGKNVAPSNHSAFSECSGGETRSCRSTLTGAHRVLSSSANATTNTSMSSSVFNHIQVDRSMAATSGDRRD</sequence>
<dbReference type="OrthoDB" id="273498at2759"/>
<dbReference type="EMBL" id="LJSK01000123">
    <property type="protein sequence ID" value="KPI86602.1"/>
    <property type="molecule type" value="Genomic_DNA"/>
</dbReference>
<name>A0A0N1I516_LEPSE</name>
<protein>
    <submittedName>
        <fullName evidence="2">Uncharacterized protein</fullName>
    </submittedName>
</protein>
<feature type="region of interest" description="Disordered" evidence="1">
    <location>
        <begin position="1"/>
        <end position="56"/>
    </location>
</feature>
<evidence type="ECO:0000313" key="3">
    <source>
        <dbReference type="Proteomes" id="UP000038009"/>
    </source>
</evidence>
<proteinExistence type="predicted"/>
<comment type="caution">
    <text evidence="2">The sequence shown here is derived from an EMBL/GenBank/DDBJ whole genome shotgun (WGS) entry which is preliminary data.</text>
</comment>
<dbReference type="AlphaFoldDB" id="A0A0N1I516"/>
<keyword evidence="3" id="KW-1185">Reference proteome</keyword>
<evidence type="ECO:0000313" key="2">
    <source>
        <dbReference type="EMBL" id="KPI86602.1"/>
    </source>
</evidence>
<feature type="compositionally biased region" description="Basic residues" evidence="1">
    <location>
        <begin position="481"/>
        <end position="490"/>
    </location>
</feature>
<feature type="region of interest" description="Disordered" evidence="1">
    <location>
        <begin position="383"/>
        <end position="416"/>
    </location>
</feature>
<feature type="compositionally biased region" description="Polar residues" evidence="1">
    <location>
        <begin position="443"/>
        <end position="462"/>
    </location>
</feature>
<dbReference type="VEuPathDB" id="TriTrypDB:Lsey_0123_0120"/>